<accession>A0A1X7VUZ9</accession>
<dbReference type="AlphaFoldDB" id="A0A1X7VUZ9"/>
<dbReference type="EnsemblMetazoa" id="Aqu2.1.44162_001">
    <property type="protein sequence ID" value="Aqu2.1.44162_001"/>
    <property type="gene ID" value="Aqu2.1.44162"/>
</dbReference>
<dbReference type="InParanoid" id="A0A1X7VUZ9"/>
<proteinExistence type="predicted"/>
<name>A0A1X7VUZ9_AMPQE</name>
<evidence type="ECO:0000313" key="1">
    <source>
        <dbReference type="EnsemblMetazoa" id="Aqu2.1.44162_001"/>
    </source>
</evidence>
<sequence length="110" mass="12973">IVISSYLLAFNVSPLKALQFSYCIKHQRIDMSLCNYVHIRDRVSIDWDMYRDDQRIDQCVTSLVFLLCQTVPEFWLLMPIALHISSILSSSCTRVHVHKGYIRHSRKQLF</sequence>
<protein>
    <submittedName>
        <fullName evidence="1">Uncharacterized protein</fullName>
    </submittedName>
</protein>
<organism evidence="1">
    <name type="scientific">Amphimedon queenslandica</name>
    <name type="common">Sponge</name>
    <dbReference type="NCBI Taxonomy" id="400682"/>
    <lineage>
        <taxon>Eukaryota</taxon>
        <taxon>Metazoa</taxon>
        <taxon>Porifera</taxon>
        <taxon>Demospongiae</taxon>
        <taxon>Heteroscleromorpha</taxon>
        <taxon>Haplosclerida</taxon>
        <taxon>Niphatidae</taxon>
        <taxon>Amphimedon</taxon>
    </lineage>
</organism>
<reference evidence="1" key="1">
    <citation type="submission" date="2017-05" db="UniProtKB">
        <authorList>
            <consortium name="EnsemblMetazoa"/>
        </authorList>
    </citation>
    <scope>IDENTIFICATION</scope>
</reference>